<evidence type="ECO:0000313" key="2">
    <source>
        <dbReference type="Proteomes" id="UP000001172"/>
    </source>
</evidence>
<dbReference type="RefSeq" id="WP_011230051.1">
    <property type="nucleotide sequence ID" value="NC_006510.1"/>
</dbReference>
<gene>
    <name evidence="1" type="ordered locus">GK0547</name>
</gene>
<dbReference type="Proteomes" id="UP000001172">
    <property type="component" value="Chromosome"/>
</dbReference>
<dbReference type="EMBL" id="BA000043">
    <property type="protein sequence ID" value="BAD74832.1"/>
    <property type="molecule type" value="Genomic_DNA"/>
</dbReference>
<evidence type="ECO:0000313" key="1">
    <source>
        <dbReference type="EMBL" id="BAD74832.1"/>
    </source>
</evidence>
<dbReference type="AlphaFoldDB" id="Q5L2J8"/>
<dbReference type="KEGG" id="gka:GK0547"/>
<protein>
    <submittedName>
        <fullName evidence="1">Uncharacterized protein</fullName>
    </submittedName>
</protein>
<organism evidence="1 2">
    <name type="scientific">Geobacillus kaustophilus (strain HTA426)</name>
    <dbReference type="NCBI Taxonomy" id="235909"/>
    <lineage>
        <taxon>Bacteria</taxon>
        <taxon>Bacillati</taxon>
        <taxon>Bacillota</taxon>
        <taxon>Bacilli</taxon>
        <taxon>Bacillales</taxon>
        <taxon>Anoxybacillaceae</taxon>
        <taxon>Geobacillus</taxon>
        <taxon>Geobacillus thermoleovorans group</taxon>
    </lineage>
</organism>
<sequence>MIYLYDLQKVTDTDYIVCGYHMMPFDEKYGLGKTKEQLEAEGGIFVDDLPQREYHEGKTPILHINPRTKEMWYEYQEVRNPITDEVDTLKERIALMQQVLDDLILGGM</sequence>
<accession>Q5L2J8</accession>
<name>Q5L2J8_GEOKA</name>
<dbReference type="STRING" id="235909.GK0547"/>
<reference evidence="1 2" key="1">
    <citation type="journal article" date="2004" name="Nucleic Acids Res.">
        <title>Thermoadaptation trait revealed by the genome sequence of thermophilic Geobacillus kaustophilus.</title>
        <authorList>
            <person name="Takami H."/>
            <person name="Takaki Y."/>
            <person name="Chee G.J."/>
            <person name="Nishi S."/>
            <person name="Shimamura S."/>
            <person name="Suzuki H."/>
            <person name="Matsui S."/>
            <person name="Uchiyama I."/>
        </authorList>
    </citation>
    <scope>NUCLEOTIDE SEQUENCE [LARGE SCALE GENOMIC DNA]</scope>
    <source>
        <strain evidence="1 2">HTA426</strain>
    </source>
</reference>
<proteinExistence type="predicted"/>
<dbReference type="eggNOG" id="ENOG5033CVH">
    <property type="taxonomic scope" value="Bacteria"/>
</dbReference>
<dbReference type="HOGENOM" id="CLU_159188_0_0_9"/>
<keyword evidence="2" id="KW-1185">Reference proteome</keyword>